<reference evidence="2 3" key="1">
    <citation type="submission" date="2016-12" db="EMBL/GenBank/DDBJ databases">
        <title>The draft genome sequence of Actinophytocola xinjiangensis.</title>
        <authorList>
            <person name="Wang W."/>
            <person name="Yuan L."/>
        </authorList>
    </citation>
    <scope>NUCLEOTIDE SEQUENCE [LARGE SCALE GENOMIC DNA]</scope>
    <source>
        <strain evidence="2 3">CGMCC 4.4663</strain>
    </source>
</reference>
<dbReference type="GO" id="GO:0003824">
    <property type="term" value="F:catalytic activity"/>
    <property type="evidence" value="ECO:0007669"/>
    <property type="project" value="UniProtKB-ARBA"/>
</dbReference>
<evidence type="ECO:0000313" key="3">
    <source>
        <dbReference type="Proteomes" id="UP000185696"/>
    </source>
</evidence>
<dbReference type="InterPro" id="IPR029045">
    <property type="entry name" value="ClpP/crotonase-like_dom_sf"/>
</dbReference>
<dbReference type="AlphaFoldDB" id="A0A7Z1AVE8"/>
<dbReference type="EMBL" id="MSIF01000020">
    <property type="protein sequence ID" value="OLF06668.1"/>
    <property type="molecule type" value="Genomic_DNA"/>
</dbReference>
<dbReference type="CDD" id="cd06558">
    <property type="entry name" value="crotonase-like"/>
    <property type="match status" value="1"/>
</dbReference>
<proteinExistence type="inferred from homology"/>
<name>A0A7Z1AVE8_9PSEU</name>
<sequence>MVELVGYRSVGGVGTLTLDSPHNRNALSAPLQTQLNAGLRAALADPAVRVVVLTGTGPVFCSGADLAEQRAGNALGPELMIDTLTRLWDSPKPVVCRVNGHARAGGLGLVSACDIAVAPDTATFGFAEVRIGALPAMIAVTCLPRLAPRAALELFLTGENVTAARAAEVGLVNRAVPGDALDDEVARYVDMLRRGGPLALAGIKPMIRRIGELPLERALAEMAELSRRRFRSAEVAEGLAAFADKRDPSWVVD</sequence>
<dbReference type="SUPFAM" id="SSF52096">
    <property type="entry name" value="ClpP/crotonase"/>
    <property type="match status" value="1"/>
</dbReference>
<comment type="caution">
    <text evidence="2">The sequence shown here is derived from an EMBL/GenBank/DDBJ whole genome shotgun (WGS) entry which is preliminary data.</text>
</comment>
<protein>
    <submittedName>
        <fullName evidence="2">Enoyl-CoA hydratase</fullName>
    </submittedName>
</protein>
<dbReference type="RefSeq" id="WP_075136549.1">
    <property type="nucleotide sequence ID" value="NZ_MSIF01000020.1"/>
</dbReference>
<comment type="similarity">
    <text evidence="1">Belongs to the enoyl-CoA hydratase/isomerase family.</text>
</comment>
<gene>
    <name evidence="2" type="ORF">BLA60_30870</name>
</gene>
<dbReference type="Pfam" id="PF00378">
    <property type="entry name" value="ECH_1"/>
    <property type="match status" value="1"/>
</dbReference>
<dbReference type="InterPro" id="IPR001753">
    <property type="entry name" value="Enoyl-CoA_hydra/iso"/>
</dbReference>
<dbReference type="Gene3D" id="1.10.12.10">
    <property type="entry name" value="Lyase 2-enoyl-coa Hydratase, Chain A, domain 2"/>
    <property type="match status" value="1"/>
</dbReference>
<organism evidence="2 3">
    <name type="scientific">Actinophytocola xinjiangensis</name>
    <dbReference type="NCBI Taxonomy" id="485602"/>
    <lineage>
        <taxon>Bacteria</taxon>
        <taxon>Bacillati</taxon>
        <taxon>Actinomycetota</taxon>
        <taxon>Actinomycetes</taxon>
        <taxon>Pseudonocardiales</taxon>
        <taxon>Pseudonocardiaceae</taxon>
    </lineage>
</organism>
<dbReference type="PANTHER" id="PTHR42964:SF1">
    <property type="entry name" value="POLYKETIDE BIOSYNTHESIS ENOYL-COA HYDRATASE PKSH-RELATED"/>
    <property type="match status" value="1"/>
</dbReference>
<accession>A0A7Z1AVE8</accession>
<dbReference type="OrthoDB" id="370015at2"/>
<dbReference type="Gene3D" id="3.90.226.10">
    <property type="entry name" value="2-enoyl-CoA Hydratase, Chain A, domain 1"/>
    <property type="match status" value="1"/>
</dbReference>
<dbReference type="InterPro" id="IPR051683">
    <property type="entry name" value="Enoyl-CoA_Hydratase/Isomerase"/>
</dbReference>
<evidence type="ECO:0000256" key="1">
    <source>
        <dbReference type="ARBA" id="ARBA00005254"/>
    </source>
</evidence>
<evidence type="ECO:0000313" key="2">
    <source>
        <dbReference type="EMBL" id="OLF06668.1"/>
    </source>
</evidence>
<keyword evidence="3" id="KW-1185">Reference proteome</keyword>
<dbReference type="PANTHER" id="PTHR42964">
    <property type="entry name" value="ENOYL-COA HYDRATASE"/>
    <property type="match status" value="1"/>
</dbReference>
<dbReference type="Proteomes" id="UP000185696">
    <property type="component" value="Unassembled WGS sequence"/>
</dbReference>
<dbReference type="InterPro" id="IPR014748">
    <property type="entry name" value="Enoyl-CoA_hydra_C"/>
</dbReference>